<evidence type="ECO:0000256" key="1">
    <source>
        <dbReference type="ARBA" id="ARBA00005953"/>
    </source>
</evidence>
<dbReference type="RefSeq" id="WP_007049884.1">
    <property type="nucleotide sequence ID" value="NZ_CABKNJ010000001.1"/>
</dbReference>
<dbReference type="Proteomes" id="UP000261212">
    <property type="component" value="Unassembled WGS sequence"/>
</dbReference>
<dbReference type="EMBL" id="QUSM01000004">
    <property type="protein sequence ID" value="RGD73807.1"/>
    <property type="molecule type" value="Genomic_DNA"/>
</dbReference>
<evidence type="ECO:0000256" key="2">
    <source>
        <dbReference type="ARBA" id="ARBA00022801"/>
    </source>
</evidence>
<dbReference type="PANTHER" id="PTHR31793:SF27">
    <property type="entry name" value="NOVEL THIOESTERASE SUPERFAMILY DOMAIN AND SAPOSIN A-TYPE DOMAIN CONTAINING PROTEIN (0610012H03RIK)"/>
    <property type="match status" value="1"/>
</dbReference>
<dbReference type="SUPFAM" id="SSF54637">
    <property type="entry name" value="Thioesterase/thiol ester dehydrase-isomerase"/>
    <property type="match status" value="1"/>
</dbReference>
<dbReference type="AlphaFoldDB" id="A0A3E3DX12"/>
<dbReference type="GeneID" id="98000224"/>
<comment type="caution">
    <text evidence="3">The sequence shown here is derived from an EMBL/GenBank/DDBJ whole genome shotgun (WGS) entry which is preliminary data.</text>
</comment>
<proteinExistence type="inferred from homology"/>
<gene>
    <name evidence="3" type="ORF">DW687_08485</name>
</gene>
<name>A0A3E3DX12_9FIRM</name>
<dbReference type="InterPro" id="IPR006684">
    <property type="entry name" value="YbgC/YbaW"/>
</dbReference>
<organism evidence="3 4">
    <name type="scientific">Anaerofustis stercorihominis</name>
    <dbReference type="NCBI Taxonomy" id="214853"/>
    <lineage>
        <taxon>Bacteria</taxon>
        <taxon>Bacillati</taxon>
        <taxon>Bacillota</taxon>
        <taxon>Clostridia</taxon>
        <taxon>Eubacteriales</taxon>
        <taxon>Eubacteriaceae</taxon>
        <taxon>Anaerofustis</taxon>
    </lineage>
</organism>
<dbReference type="PANTHER" id="PTHR31793">
    <property type="entry name" value="4-HYDROXYBENZOYL-COA THIOESTERASE FAMILY MEMBER"/>
    <property type="match status" value="1"/>
</dbReference>
<protein>
    <submittedName>
        <fullName evidence="3">Acyl-CoA thioesterase</fullName>
    </submittedName>
</protein>
<evidence type="ECO:0000313" key="3">
    <source>
        <dbReference type="EMBL" id="RGD73807.1"/>
    </source>
</evidence>
<dbReference type="PIRSF" id="PIRSF003230">
    <property type="entry name" value="YbgC"/>
    <property type="match status" value="1"/>
</dbReference>
<keyword evidence="2" id="KW-0378">Hydrolase</keyword>
<comment type="similarity">
    <text evidence="1">Belongs to the 4-hydroxybenzoyl-CoA thioesterase family.</text>
</comment>
<sequence length="137" mass="16267">MKDYEHKARYHETDKMGIIHHSNYIKWYEDARINFMDILGISYKKMEEAQIISPVLEVRSEYKNMVYFDDTVIIHVDIVKYNGIRLELKYIITNKESGEIVNIGYSKHCFLHNGKIINLKKHAPNFHEMFLNASKSI</sequence>
<dbReference type="Pfam" id="PF13279">
    <property type="entry name" value="4HBT_2"/>
    <property type="match status" value="1"/>
</dbReference>
<dbReference type="InterPro" id="IPR029069">
    <property type="entry name" value="HotDog_dom_sf"/>
</dbReference>
<dbReference type="GO" id="GO:0047617">
    <property type="term" value="F:fatty acyl-CoA hydrolase activity"/>
    <property type="evidence" value="ECO:0007669"/>
    <property type="project" value="TreeGrafter"/>
</dbReference>
<evidence type="ECO:0000313" key="4">
    <source>
        <dbReference type="Proteomes" id="UP000261212"/>
    </source>
</evidence>
<dbReference type="CDD" id="cd00586">
    <property type="entry name" value="4HBT"/>
    <property type="match status" value="1"/>
</dbReference>
<dbReference type="NCBIfam" id="TIGR00051">
    <property type="entry name" value="YbgC/FadM family acyl-CoA thioesterase"/>
    <property type="match status" value="1"/>
</dbReference>
<reference evidence="3 4" key="1">
    <citation type="submission" date="2018-08" db="EMBL/GenBank/DDBJ databases">
        <title>A genome reference for cultivated species of the human gut microbiota.</title>
        <authorList>
            <person name="Zou Y."/>
            <person name="Xue W."/>
            <person name="Luo G."/>
        </authorList>
    </citation>
    <scope>NUCLEOTIDE SEQUENCE [LARGE SCALE GENOMIC DNA]</scope>
    <source>
        <strain evidence="3 4">AM25-6</strain>
    </source>
</reference>
<accession>A0A3E3DX12</accession>
<dbReference type="Gene3D" id="3.10.129.10">
    <property type="entry name" value="Hotdog Thioesterase"/>
    <property type="match status" value="1"/>
</dbReference>
<dbReference type="InterPro" id="IPR050563">
    <property type="entry name" value="4-hydroxybenzoyl-CoA_TE"/>
</dbReference>